<evidence type="ECO:0000256" key="6">
    <source>
        <dbReference type="SAM" id="Coils"/>
    </source>
</evidence>
<name>R4WT38_RIPPE</name>
<dbReference type="SUPFAM" id="SSF46579">
    <property type="entry name" value="Prefoldin"/>
    <property type="match status" value="1"/>
</dbReference>
<dbReference type="GO" id="GO:0051082">
    <property type="term" value="F:unfolded protein binding"/>
    <property type="evidence" value="ECO:0007669"/>
    <property type="project" value="InterPro"/>
</dbReference>
<feature type="coiled-coil region" evidence="6">
    <location>
        <begin position="28"/>
        <end position="105"/>
    </location>
</feature>
<dbReference type="PANTHER" id="PTHR21100:SF9">
    <property type="entry name" value="PREFOLDIN SUBUNIT 4"/>
    <property type="match status" value="1"/>
</dbReference>
<dbReference type="CDD" id="cd23165">
    <property type="entry name" value="Prefoldin_4"/>
    <property type="match status" value="1"/>
</dbReference>
<evidence type="ECO:0000256" key="2">
    <source>
        <dbReference type="ARBA" id="ARBA00011695"/>
    </source>
</evidence>
<comment type="function">
    <text evidence="4 5">Binds specifically to cytosolic chaperonin (c-CPN) and transfers target proteins to it. Binds to nascent polypeptide chain and promotes folding in an environment in which there are many competing pathways for nonnative proteins.</text>
</comment>
<dbReference type="Pfam" id="PF01920">
    <property type="entry name" value="Prefoldin_2"/>
    <property type="match status" value="1"/>
</dbReference>
<evidence type="ECO:0000313" key="7">
    <source>
        <dbReference type="EMBL" id="BAN21107.1"/>
    </source>
</evidence>
<dbReference type="Gene3D" id="1.10.287.370">
    <property type="match status" value="1"/>
</dbReference>
<dbReference type="InterPro" id="IPR009053">
    <property type="entry name" value="Prefoldin"/>
</dbReference>
<dbReference type="GO" id="GO:0016272">
    <property type="term" value="C:prefoldin complex"/>
    <property type="evidence" value="ECO:0007669"/>
    <property type="project" value="UniProtKB-UniRule"/>
</dbReference>
<dbReference type="InterPro" id="IPR002777">
    <property type="entry name" value="PFD_beta-like"/>
</dbReference>
<dbReference type="FunFam" id="1.10.287.370:FF:000005">
    <property type="entry name" value="Prefoldin subunit 4"/>
    <property type="match status" value="1"/>
</dbReference>
<evidence type="ECO:0000256" key="1">
    <source>
        <dbReference type="ARBA" id="ARBA00008045"/>
    </source>
</evidence>
<comment type="subunit">
    <text evidence="2 5">Heterohexamer of two PFD-alpha type and four PFD-beta type subunits.</text>
</comment>
<dbReference type="GO" id="GO:0006457">
    <property type="term" value="P:protein folding"/>
    <property type="evidence" value="ECO:0007669"/>
    <property type="project" value="UniProtKB-UniRule"/>
</dbReference>
<accession>R4WT38</accession>
<reference evidence="7" key="1">
    <citation type="journal article" date="2013" name="PLoS ONE">
        <title>Gene expression in gut symbiotic organ of stinkbug affected by extracellular bacterial symbiont.</title>
        <authorList>
            <person name="Futahashi R."/>
            <person name="Tanaka K."/>
            <person name="Tanahashi M."/>
            <person name="Nikoh N."/>
            <person name="Kikuchi Y."/>
            <person name="Lee B.L."/>
            <person name="Fukatsu T."/>
        </authorList>
    </citation>
    <scope>NUCLEOTIDE SEQUENCE</scope>
    <source>
        <tissue evidence="7">Midgut</tissue>
    </source>
</reference>
<dbReference type="PANTHER" id="PTHR21100">
    <property type="entry name" value="PREFOLDIN SUBUNIT 4"/>
    <property type="match status" value="1"/>
</dbReference>
<keyword evidence="3 5" id="KW-0143">Chaperone</keyword>
<dbReference type="InterPro" id="IPR016661">
    <property type="entry name" value="PFDN4"/>
</dbReference>
<dbReference type="GO" id="GO:0005737">
    <property type="term" value="C:cytoplasm"/>
    <property type="evidence" value="ECO:0007669"/>
    <property type="project" value="TreeGrafter"/>
</dbReference>
<sequence>MTSGGKGNFQPDTDVHITFEDQQRINNFARHNAKFEDFKEELKNKKNELRNLEDAFDELELMDDTEQIPFMIGEVFIIQDLENTQKSLAEQKEKILAEIAAIEKKSADLSEVMVSLKTKLYAKFGNHINLEPDEE</sequence>
<dbReference type="PIRSF" id="PIRSF016477">
    <property type="entry name" value="Prefoldin_subunit_4"/>
    <property type="match status" value="1"/>
</dbReference>
<evidence type="ECO:0000256" key="3">
    <source>
        <dbReference type="ARBA" id="ARBA00023186"/>
    </source>
</evidence>
<protein>
    <recommendedName>
        <fullName evidence="5">Prefoldin subunit 4</fullName>
    </recommendedName>
</protein>
<evidence type="ECO:0000256" key="5">
    <source>
        <dbReference type="PIRNR" id="PIRNR016477"/>
    </source>
</evidence>
<comment type="similarity">
    <text evidence="1 5">Belongs to the prefoldin subunit beta family.</text>
</comment>
<proteinExistence type="evidence at transcript level"/>
<keyword evidence="6" id="KW-0175">Coiled coil</keyword>
<evidence type="ECO:0000256" key="4">
    <source>
        <dbReference type="ARBA" id="ARBA00024667"/>
    </source>
</evidence>
<organism evidence="7">
    <name type="scientific">Riptortus pedestris</name>
    <name type="common">Bean bug</name>
    <dbReference type="NCBI Taxonomy" id="329032"/>
    <lineage>
        <taxon>Eukaryota</taxon>
        <taxon>Metazoa</taxon>
        <taxon>Ecdysozoa</taxon>
        <taxon>Arthropoda</taxon>
        <taxon>Hexapoda</taxon>
        <taxon>Insecta</taxon>
        <taxon>Pterygota</taxon>
        <taxon>Neoptera</taxon>
        <taxon>Paraneoptera</taxon>
        <taxon>Hemiptera</taxon>
        <taxon>Heteroptera</taxon>
        <taxon>Panheteroptera</taxon>
        <taxon>Pentatomomorpha</taxon>
        <taxon>Coreoidea</taxon>
        <taxon>Alydidae</taxon>
        <taxon>Riptortus</taxon>
    </lineage>
</organism>
<dbReference type="AlphaFoldDB" id="R4WT38"/>
<dbReference type="EMBL" id="AK417892">
    <property type="protein sequence ID" value="BAN21107.1"/>
    <property type="molecule type" value="mRNA"/>
</dbReference>